<feature type="transmembrane region" description="Helical" evidence="2">
    <location>
        <begin position="12"/>
        <end position="35"/>
    </location>
</feature>
<keyword evidence="2" id="KW-1133">Transmembrane helix</keyword>
<evidence type="ECO:0000313" key="3">
    <source>
        <dbReference type="EMBL" id="MBW6392031.1"/>
    </source>
</evidence>
<feature type="region of interest" description="Disordered" evidence="1">
    <location>
        <begin position="324"/>
        <end position="363"/>
    </location>
</feature>
<protein>
    <recommendedName>
        <fullName evidence="5">Type 4 fimbrial biogenesis protein PilX N-terminal domain-containing protein</fullName>
    </recommendedName>
</protein>
<dbReference type="RefSeq" id="WP_219792511.1">
    <property type="nucleotide sequence ID" value="NZ_JAHYCA010000004.1"/>
</dbReference>
<gene>
    <name evidence="3" type="ORF">KPL81_12790</name>
</gene>
<proteinExistence type="predicted"/>
<evidence type="ECO:0000256" key="1">
    <source>
        <dbReference type="SAM" id="MobiDB-lite"/>
    </source>
</evidence>
<keyword evidence="2" id="KW-0472">Membrane</keyword>
<reference evidence="3 4" key="1">
    <citation type="submission" date="2021-07" db="EMBL/GenBank/DDBJ databases">
        <authorList>
            <person name="So Y."/>
        </authorList>
    </citation>
    <scope>NUCLEOTIDE SEQUENCE [LARGE SCALE GENOMIC DNA]</scope>
    <source>
        <strain evidence="3 4">Y3S6</strain>
    </source>
</reference>
<accession>A0ABS6ZPL8</accession>
<comment type="caution">
    <text evidence="3">The sequence shown here is derived from an EMBL/GenBank/DDBJ whole genome shotgun (WGS) entry which is preliminary data.</text>
</comment>
<keyword evidence="2" id="KW-0812">Transmembrane</keyword>
<keyword evidence="4" id="KW-1185">Reference proteome</keyword>
<evidence type="ECO:0000256" key="2">
    <source>
        <dbReference type="SAM" id="Phobius"/>
    </source>
</evidence>
<organism evidence="3 4">
    <name type="scientific">Billgrantia antri</name>
    <dbReference type="NCBI Taxonomy" id="2846777"/>
    <lineage>
        <taxon>Bacteria</taxon>
        <taxon>Pseudomonadati</taxon>
        <taxon>Pseudomonadota</taxon>
        <taxon>Gammaproteobacteria</taxon>
        <taxon>Oceanospirillales</taxon>
        <taxon>Halomonadaceae</taxon>
        <taxon>Billgrantia</taxon>
    </lineage>
</organism>
<name>A0ABS6ZPL8_9GAMM</name>
<evidence type="ECO:0000313" key="4">
    <source>
        <dbReference type="Proteomes" id="UP000769617"/>
    </source>
</evidence>
<evidence type="ECO:0008006" key="5">
    <source>
        <dbReference type="Google" id="ProtNLM"/>
    </source>
</evidence>
<sequence>MVGPKQQQGAALVVVLSILSMALMLGLSGVSGSLVNERLAGNYRTASQAQMAAEMGAAAGVADPDKAFLGPGPITNGDNIWSSWISGDDGRFRHRYTMLNAAGLQAAIDEGLIPNFSPPSASRYLIGHGRVGSRPDDAERYILVSYGGGGAPDLDAVFTCIGLECSHSADGHLHGEDHPLPDSFNCTGSHCRTTPEPDRDTDLDVPDFAHFSPDHDDYADKREFWEAFIAGLPTPDASFSSGSISFDGARNSPSVIEITGNVKMNGNQATAGIIIVRDGGTLEKANGTAHHEGLILVEEGGRIEMATGTFNLYGGIVMLKSEEASGGTDSESESESGNGKGKGKGKGNGNGNKGGTDLDAKGNSDLRYSSAAVSLLDQLIGGGSQPTGWREL</sequence>
<dbReference type="EMBL" id="JAHYCA010000004">
    <property type="protein sequence ID" value="MBW6392031.1"/>
    <property type="molecule type" value="Genomic_DNA"/>
</dbReference>
<dbReference type="Proteomes" id="UP000769617">
    <property type="component" value="Unassembled WGS sequence"/>
</dbReference>